<gene>
    <name evidence="1" type="ORF">UFOPK3564_01804</name>
</gene>
<accession>A0A6J7HKY0</accession>
<dbReference type="EMBL" id="CAFBMK010000103">
    <property type="protein sequence ID" value="CAB4920534.1"/>
    <property type="molecule type" value="Genomic_DNA"/>
</dbReference>
<reference evidence="1" key="1">
    <citation type="submission" date="2020-05" db="EMBL/GenBank/DDBJ databases">
        <authorList>
            <person name="Chiriac C."/>
            <person name="Salcher M."/>
            <person name="Ghai R."/>
            <person name="Kavagutti S V."/>
        </authorList>
    </citation>
    <scope>NUCLEOTIDE SEQUENCE</scope>
</reference>
<proteinExistence type="predicted"/>
<organism evidence="1">
    <name type="scientific">freshwater metagenome</name>
    <dbReference type="NCBI Taxonomy" id="449393"/>
    <lineage>
        <taxon>unclassified sequences</taxon>
        <taxon>metagenomes</taxon>
        <taxon>ecological metagenomes</taxon>
    </lineage>
</organism>
<name>A0A6J7HKY0_9ZZZZ</name>
<dbReference type="AlphaFoldDB" id="A0A6J7HKY0"/>
<sequence>MRAVTYPGHHPGPGQWLDVVSGTLDTAMGWLEVARLPTTADDEALRRVRDAEELGRFAYQLLQELDGADADQIPHQIVGPFQRWVRGLGIGNSIFFRADHVANYELARFYLDESLKNVDDPSPSLRRALDSVEWPFLRLTVPSQAMGMLPHFAIVGHELGHAIQERIALGSNIVDPTALLSAIRRRLEEENLPSGRATDLEMHKVLASWIQEFKSDAVALLIAGPAFLFALSGFFEISGGSYGISPTHPPSDLRRRLVLERLRAGAPGHAEVFERVTGMRIEDDSNSPNVARLPGAAELYSELKARYGAEQAAICVEVLPLAEEIAAAVFDEAEIMMTRDAPDMIYRPEQLERDLLDHLDPLCALIPPIETRHEGVARPASLSGTLNVGWAALLTRLDDIGRPTAGATGSETMRMEKLHELLLKGVELAEARTMWDERP</sequence>
<protein>
    <submittedName>
        <fullName evidence="1">Unannotated protein</fullName>
    </submittedName>
</protein>
<evidence type="ECO:0000313" key="1">
    <source>
        <dbReference type="EMBL" id="CAB4920534.1"/>
    </source>
</evidence>